<dbReference type="GO" id="GO:0000978">
    <property type="term" value="F:RNA polymerase II cis-regulatory region sequence-specific DNA binding"/>
    <property type="evidence" value="ECO:0007669"/>
    <property type="project" value="TreeGrafter"/>
</dbReference>
<evidence type="ECO:0008006" key="11">
    <source>
        <dbReference type="Google" id="ProtNLM"/>
    </source>
</evidence>
<dbReference type="FunFam" id="1.10.10.60:FF:000060">
    <property type="entry name" value="MYB transcription factor"/>
    <property type="match status" value="1"/>
</dbReference>
<keyword evidence="10" id="KW-1185">Reference proteome</keyword>
<dbReference type="eggNOG" id="KOG0048">
    <property type="taxonomic scope" value="Eukaryota"/>
</dbReference>
<evidence type="ECO:0000256" key="6">
    <source>
        <dbReference type="ARBA" id="ARBA00023242"/>
    </source>
</evidence>
<evidence type="ECO:0000256" key="3">
    <source>
        <dbReference type="ARBA" id="ARBA00023015"/>
    </source>
</evidence>
<keyword evidence="6" id="KW-0539">Nucleus</keyword>
<dbReference type="InterPro" id="IPR017930">
    <property type="entry name" value="Myb_dom"/>
</dbReference>
<keyword evidence="3" id="KW-0805">Transcription regulation</keyword>
<feature type="domain" description="Myb-like" evidence="7">
    <location>
        <begin position="13"/>
        <end position="64"/>
    </location>
</feature>
<evidence type="ECO:0000256" key="1">
    <source>
        <dbReference type="ARBA" id="ARBA00004123"/>
    </source>
</evidence>
<dbReference type="PANTHER" id="PTHR45614:SF100">
    <property type="entry name" value="MYB TRANSCRIPTION FACTOR"/>
    <property type="match status" value="1"/>
</dbReference>
<dbReference type="HOGENOM" id="CLU_028567_18_1_1"/>
<dbReference type="OrthoDB" id="2143914at2759"/>
<comment type="subcellular location">
    <subcellularLocation>
        <location evidence="1">Nucleus</location>
    </subcellularLocation>
</comment>
<evidence type="ECO:0000313" key="9">
    <source>
        <dbReference type="EMBL" id="EFH62145.1"/>
    </source>
</evidence>
<dbReference type="Gramene" id="scaffold_303564.1">
    <property type="protein sequence ID" value="scaffold_303564.1"/>
    <property type="gene ID" value="scaffold_303564.1"/>
</dbReference>
<keyword evidence="4" id="KW-0238">DNA-binding</keyword>
<dbReference type="KEGG" id="aly:9321952"/>
<dbReference type="InterPro" id="IPR001005">
    <property type="entry name" value="SANT/Myb"/>
</dbReference>
<dbReference type="Pfam" id="PF13921">
    <property type="entry name" value="Myb_DNA-bind_6"/>
    <property type="match status" value="1"/>
</dbReference>
<evidence type="ECO:0000313" key="10">
    <source>
        <dbReference type="Proteomes" id="UP000008694"/>
    </source>
</evidence>
<keyword evidence="2" id="KW-0677">Repeat</keyword>
<sequence length="231" mass="26141">MEVSRGSKSDENNKSCQRGHWRLVEDENLRKLVVRHGPKNWNFIAQHFKGRSGKSCRLRWYNQLDPNIQKRPFTDEEEDRLLKAHAVQGNRWASIARKFPGRTDNAVKNRFHVIVARCKREGGASNTNYTLPSLNNLNVEHWCYRATHTQDSFPYCNSLLGSSSVSNDRHASHFGNTSLVGLEKNYKFHGTSDKSSSGDGLTSNLADDVGGENENYSVTFIDFLGVGLDSH</sequence>
<reference evidence="10" key="1">
    <citation type="journal article" date="2011" name="Nat. Genet.">
        <title>The Arabidopsis lyrata genome sequence and the basis of rapid genome size change.</title>
        <authorList>
            <person name="Hu T.T."/>
            <person name="Pattyn P."/>
            <person name="Bakker E.G."/>
            <person name="Cao J."/>
            <person name="Cheng J.-F."/>
            <person name="Clark R.M."/>
            <person name="Fahlgren N."/>
            <person name="Fawcett J.A."/>
            <person name="Grimwood J."/>
            <person name="Gundlach H."/>
            <person name="Haberer G."/>
            <person name="Hollister J.D."/>
            <person name="Ossowski S."/>
            <person name="Ottilar R.P."/>
            <person name="Salamov A.A."/>
            <person name="Schneeberger K."/>
            <person name="Spannagl M."/>
            <person name="Wang X."/>
            <person name="Yang L."/>
            <person name="Nasrallah M.E."/>
            <person name="Bergelson J."/>
            <person name="Carrington J.C."/>
            <person name="Gaut B.S."/>
            <person name="Schmutz J."/>
            <person name="Mayer K.F.X."/>
            <person name="Van de Peer Y."/>
            <person name="Grigoriev I.V."/>
            <person name="Nordborg M."/>
            <person name="Weigel D."/>
            <person name="Guo Y.-L."/>
        </authorList>
    </citation>
    <scope>NUCLEOTIDE SEQUENCE [LARGE SCALE GENOMIC DNA]</scope>
    <source>
        <strain evidence="10">cv. MN47</strain>
    </source>
</reference>
<dbReference type="SMART" id="SM00717">
    <property type="entry name" value="SANT"/>
    <property type="match status" value="2"/>
</dbReference>
<feature type="domain" description="HTH myb-type" evidence="8">
    <location>
        <begin position="13"/>
        <end position="68"/>
    </location>
</feature>
<dbReference type="Gene3D" id="1.10.10.60">
    <property type="entry name" value="Homeodomain-like"/>
    <property type="match status" value="2"/>
</dbReference>
<dbReference type="EMBL" id="GL348715">
    <property type="protein sequence ID" value="EFH62145.1"/>
    <property type="molecule type" value="Genomic_DNA"/>
</dbReference>
<dbReference type="SUPFAM" id="SSF46689">
    <property type="entry name" value="Homeodomain-like"/>
    <property type="match status" value="1"/>
</dbReference>
<dbReference type="InterPro" id="IPR050560">
    <property type="entry name" value="MYB_TF"/>
</dbReference>
<dbReference type="PROSITE" id="PS50090">
    <property type="entry name" value="MYB_LIKE"/>
    <property type="match status" value="2"/>
</dbReference>
<dbReference type="PANTHER" id="PTHR45614">
    <property type="entry name" value="MYB PROTEIN-RELATED"/>
    <property type="match status" value="1"/>
</dbReference>
<organism evidence="10">
    <name type="scientific">Arabidopsis lyrata subsp. lyrata</name>
    <name type="common">Lyre-leaved rock-cress</name>
    <dbReference type="NCBI Taxonomy" id="81972"/>
    <lineage>
        <taxon>Eukaryota</taxon>
        <taxon>Viridiplantae</taxon>
        <taxon>Streptophyta</taxon>
        <taxon>Embryophyta</taxon>
        <taxon>Tracheophyta</taxon>
        <taxon>Spermatophyta</taxon>
        <taxon>Magnoliopsida</taxon>
        <taxon>eudicotyledons</taxon>
        <taxon>Gunneridae</taxon>
        <taxon>Pentapetalae</taxon>
        <taxon>rosids</taxon>
        <taxon>malvids</taxon>
        <taxon>Brassicales</taxon>
        <taxon>Brassicaceae</taxon>
        <taxon>Camelineae</taxon>
        <taxon>Arabidopsis</taxon>
    </lineage>
</organism>
<dbReference type="AlphaFoldDB" id="D7L045"/>
<dbReference type="PROSITE" id="PS51294">
    <property type="entry name" value="HTH_MYB"/>
    <property type="match status" value="2"/>
</dbReference>
<dbReference type="Proteomes" id="UP000008694">
    <property type="component" value="Unassembled WGS sequence"/>
</dbReference>
<evidence type="ECO:0000259" key="7">
    <source>
        <dbReference type="PROSITE" id="PS50090"/>
    </source>
</evidence>
<name>D7L045_ARALL</name>
<dbReference type="InterPro" id="IPR009057">
    <property type="entry name" value="Homeodomain-like_sf"/>
</dbReference>
<feature type="domain" description="Myb-like" evidence="7">
    <location>
        <begin position="65"/>
        <end position="115"/>
    </location>
</feature>
<evidence type="ECO:0000256" key="4">
    <source>
        <dbReference type="ARBA" id="ARBA00023125"/>
    </source>
</evidence>
<evidence type="ECO:0000256" key="5">
    <source>
        <dbReference type="ARBA" id="ARBA00023163"/>
    </source>
</evidence>
<proteinExistence type="predicted"/>
<protein>
    <recommendedName>
        <fullName evidence="11">Myb family transcription factor</fullName>
    </recommendedName>
</protein>
<evidence type="ECO:0000256" key="2">
    <source>
        <dbReference type="ARBA" id="ARBA00022737"/>
    </source>
</evidence>
<dbReference type="STRING" id="81972.D7L045"/>
<dbReference type="GO" id="GO:0000981">
    <property type="term" value="F:DNA-binding transcription factor activity, RNA polymerase II-specific"/>
    <property type="evidence" value="ECO:0007669"/>
    <property type="project" value="TreeGrafter"/>
</dbReference>
<dbReference type="CDD" id="cd00167">
    <property type="entry name" value="SANT"/>
    <property type="match status" value="2"/>
</dbReference>
<evidence type="ECO:0000259" key="8">
    <source>
        <dbReference type="PROSITE" id="PS51294"/>
    </source>
</evidence>
<feature type="domain" description="HTH myb-type" evidence="8">
    <location>
        <begin position="69"/>
        <end position="119"/>
    </location>
</feature>
<keyword evidence="5" id="KW-0804">Transcription</keyword>
<accession>D7L045</accession>
<dbReference type="GO" id="GO:0005634">
    <property type="term" value="C:nucleus"/>
    <property type="evidence" value="ECO:0007669"/>
    <property type="project" value="UniProtKB-SubCell"/>
</dbReference>
<gene>
    <name evidence="9" type="ORF">ARALYDRAFT_899594</name>
</gene>